<name>A0AAQ3QR36_9LILI</name>
<sequence>MDEIHVVNLGNHRWDLSGIPCNHAVSCINWMKEDPERYVNDYFKVKQSSPVEAEEEEGGEEEVEVEREVCGVGLDSLLVCGRRCRRSPRLAGIEAVLVFFPSSSSFRWWVDADVVDIGAGRAVCAVVASSLPTIAGVSRWVALALRDGEDGLRSQRGRRLRLSFGDHPSTVSLLVFSTFRWWWTVARVDGGGGCALHSLWERGKRRWRLCRGRGVREELGIRVWLTGRFGFKCLKPIH</sequence>
<protein>
    <recommendedName>
        <fullName evidence="3">Zinc finger PMZ-type domain-containing protein</fullName>
    </recommendedName>
</protein>
<dbReference type="EMBL" id="CP136898">
    <property type="protein sequence ID" value="WOL20459.1"/>
    <property type="molecule type" value="Genomic_DNA"/>
</dbReference>
<dbReference type="Proteomes" id="UP001327560">
    <property type="component" value="Chromosome 9"/>
</dbReference>
<keyword evidence="2" id="KW-1185">Reference proteome</keyword>
<organism evidence="1 2">
    <name type="scientific">Canna indica</name>
    <name type="common">Indian-shot</name>
    <dbReference type="NCBI Taxonomy" id="4628"/>
    <lineage>
        <taxon>Eukaryota</taxon>
        <taxon>Viridiplantae</taxon>
        <taxon>Streptophyta</taxon>
        <taxon>Embryophyta</taxon>
        <taxon>Tracheophyta</taxon>
        <taxon>Spermatophyta</taxon>
        <taxon>Magnoliopsida</taxon>
        <taxon>Liliopsida</taxon>
        <taxon>Zingiberales</taxon>
        <taxon>Cannaceae</taxon>
        <taxon>Canna</taxon>
    </lineage>
</organism>
<dbReference type="AlphaFoldDB" id="A0AAQ3QR36"/>
<evidence type="ECO:0008006" key="3">
    <source>
        <dbReference type="Google" id="ProtNLM"/>
    </source>
</evidence>
<evidence type="ECO:0000313" key="1">
    <source>
        <dbReference type="EMBL" id="WOL20459.1"/>
    </source>
</evidence>
<reference evidence="1 2" key="1">
    <citation type="submission" date="2023-10" db="EMBL/GenBank/DDBJ databases">
        <title>Chromosome-scale genome assembly provides insights into flower coloration mechanisms of Canna indica.</title>
        <authorList>
            <person name="Li C."/>
        </authorList>
    </citation>
    <scope>NUCLEOTIDE SEQUENCE [LARGE SCALE GENOMIC DNA]</scope>
    <source>
        <tissue evidence="1">Flower</tissue>
    </source>
</reference>
<proteinExistence type="predicted"/>
<evidence type="ECO:0000313" key="2">
    <source>
        <dbReference type="Proteomes" id="UP001327560"/>
    </source>
</evidence>
<accession>A0AAQ3QR36</accession>
<gene>
    <name evidence="1" type="ORF">Cni_G29264</name>
</gene>